<gene>
    <name evidence="2" type="ORF">J437_LFUL015164</name>
</gene>
<sequence length="149" mass="17414">MAGNPCCSENPNGKGEKNKHKGPKLDKIIVDFGDGMNVDPKDREKEFRTYTVAHLPKLRFFEYCLVNKEERENGKKKYRHKLLLIEEEEEKERLATHKMREEAEFLSKGKAAWVDKLHGSVFIDQIFEIDHLGKAMSSLDENMQEIYKE</sequence>
<reference evidence="2" key="2">
    <citation type="submission" date="2017-10" db="EMBL/GenBank/DDBJ databases">
        <title>Ladona fulva Genome sequencing and assembly.</title>
        <authorList>
            <person name="Murali S."/>
            <person name="Richards S."/>
            <person name="Bandaranaike D."/>
            <person name="Bellair M."/>
            <person name="Blankenburg K."/>
            <person name="Chao H."/>
            <person name="Dinh H."/>
            <person name="Doddapaneni H."/>
            <person name="Dugan-Rocha S."/>
            <person name="Elkadiri S."/>
            <person name="Gnanaolivu R."/>
            <person name="Hernandez B."/>
            <person name="Skinner E."/>
            <person name="Javaid M."/>
            <person name="Lee S."/>
            <person name="Li M."/>
            <person name="Ming W."/>
            <person name="Munidasa M."/>
            <person name="Muniz J."/>
            <person name="Nguyen L."/>
            <person name="Hughes D."/>
            <person name="Osuji N."/>
            <person name="Pu L.-L."/>
            <person name="Puazo M."/>
            <person name="Qu C."/>
            <person name="Quiroz J."/>
            <person name="Raj R."/>
            <person name="Weissenberger G."/>
            <person name="Xin Y."/>
            <person name="Zou X."/>
            <person name="Han Y."/>
            <person name="Worley K."/>
            <person name="Muzny D."/>
            <person name="Gibbs R."/>
        </authorList>
    </citation>
    <scope>NUCLEOTIDE SEQUENCE</scope>
    <source>
        <strain evidence="2">Sampled in the wild</strain>
    </source>
</reference>
<dbReference type="OrthoDB" id="27917at2759"/>
<dbReference type="AlphaFoldDB" id="A0A8K0KGX2"/>
<comment type="caution">
    <text evidence="2">The sequence shown here is derived from an EMBL/GenBank/DDBJ whole genome shotgun (WGS) entry which is preliminary data.</text>
</comment>
<evidence type="ECO:0000313" key="2">
    <source>
        <dbReference type="EMBL" id="KAG8234685.1"/>
    </source>
</evidence>
<name>A0A8K0KGX2_LADFU</name>
<proteinExistence type="predicted"/>
<organism evidence="2 3">
    <name type="scientific">Ladona fulva</name>
    <name type="common">Scarce chaser dragonfly</name>
    <name type="synonym">Libellula fulva</name>
    <dbReference type="NCBI Taxonomy" id="123851"/>
    <lineage>
        <taxon>Eukaryota</taxon>
        <taxon>Metazoa</taxon>
        <taxon>Ecdysozoa</taxon>
        <taxon>Arthropoda</taxon>
        <taxon>Hexapoda</taxon>
        <taxon>Insecta</taxon>
        <taxon>Pterygota</taxon>
        <taxon>Palaeoptera</taxon>
        <taxon>Odonata</taxon>
        <taxon>Epiprocta</taxon>
        <taxon>Anisoptera</taxon>
        <taxon>Libelluloidea</taxon>
        <taxon>Libellulidae</taxon>
        <taxon>Ladona</taxon>
    </lineage>
</organism>
<reference evidence="2" key="1">
    <citation type="submission" date="2013-04" db="EMBL/GenBank/DDBJ databases">
        <authorList>
            <person name="Qu J."/>
            <person name="Murali S.C."/>
            <person name="Bandaranaike D."/>
            <person name="Bellair M."/>
            <person name="Blankenburg K."/>
            <person name="Chao H."/>
            <person name="Dinh H."/>
            <person name="Doddapaneni H."/>
            <person name="Downs B."/>
            <person name="Dugan-Rocha S."/>
            <person name="Elkadiri S."/>
            <person name="Gnanaolivu R.D."/>
            <person name="Hernandez B."/>
            <person name="Javaid M."/>
            <person name="Jayaseelan J.C."/>
            <person name="Lee S."/>
            <person name="Li M."/>
            <person name="Ming W."/>
            <person name="Munidasa M."/>
            <person name="Muniz J."/>
            <person name="Nguyen L."/>
            <person name="Ongeri F."/>
            <person name="Osuji N."/>
            <person name="Pu L.-L."/>
            <person name="Puazo M."/>
            <person name="Qu C."/>
            <person name="Quiroz J."/>
            <person name="Raj R."/>
            <person name="Weissenberger G."/>
            <person name="Xin Y."/>
            <person name="Zou X."/>
            <person name="Han Y."/>
            <person name="Richards S."/>
            <person name="Worley K."/>
            <person name="Muzny D."/>
            <person name="Gibbs R."/>
        </authorList>
    </citation>
    <scope>NUCLEOTIDE SEQUENCE</scope>
    <source>
        <strain evidence="2">Sampled in the wild</strain>
    </source>
</reference>
<keyword evidence="3" id="KW-1185">Reference proteome</keyword>
<accession>A0A8K0KGX2</accession>
<dbReference type="Proteomes" id="UP000792457">
    <property type="component" value="Unassembled WGS sequence"/>
</dbReference>
<evidence type="ECO:0000256" key="1">
    <source>
        <dbReference type="SAM" id="MobiDB-lite"/>
    </source>
</evidence>
<evidence type="ECO:0000313" key="3">
    <source>
        <dbReference type="Proteomes" id="UP000792457"/>
    </source>
</evidence>
<dbReference type="EMBL" id="KZ308837">
    <property type="protein sequence ID" value="KAG8234685.1"/>
    <property type="molecule type" value="Genomic_DNA"/>
</dbReference>
<protein>
    <submittedName>
        <fullName evidence="2">Uncharacterized protein</fullName>
    </submittedName>
</protein>
<feature type="region of interest" description="Disordered" evidence="1">
    <location>
        <begin position="1"/>
        <end position="24"/>
    </location>
</feature>